<evidence type="ECO:0000313" key="2">
    <source>
        <dbReference type="EnsemblPlants" id="EMT08491"/>
    </source>
</evidence>
<reference evidence="2" key="1">
    <citation type="submission" date="2015-06" db="UniProtKB">
        <authorList>
            <consortium name="EnsemblPlants"/>
        </authorList>
    </citation>
    <scope>IDENTIFICATION</scope>
</reference>
<sequence>MGGRGHAGADALADEASKAHMKLDLEKPATAGEGPRGQQGGLDVLAVVLDLHPEQVTPLLQLLPPLLEPMVDGDDEREEVYLPLMQD</sequence>
<proteinExistence type="predicted"/>
<protein>
    <submittedName>
        <fullName evidence="2">Uncharacterized protein</fullName>
    </submittedName>
</protein>
<dbReference type="EnsemblPlants" id="EMT08491">
    <property type="protein sequence ID" value="EMT08491"/>
    <property type="gene ID" value="F775_13573"/>
</dbReference>
<accession>M8B3A9</accession>
<name>M8B3A9_AEGTA</name>
<evidence type="ECO:0000256" key="1">
    <source>
        <dbReference type="SAM" id="MobiDB-lite"/>
    </source>
</evidence>
<feature type="region of interest" description="Disordered" evidence="1">
    <location>
        <begin position="1"/>
        <end position="39"/>
    </location>
</feature>
<organism evidence="2">
    <name type="scientific">Aegilops tauschii</name>
    <name type="common">Tausch's goatgrass</name>
    <name type="synonym">Aegilops squarrosa</name>
    <dbReference type="NCBI Taxonomy" id="37682"/>
    <lineage>
        <taxon>Eukaryota</taxon>
        <taxon>Viridiplantae</taxon>
        <taxon>Streptophyta</taxon>
        <taxon>Embryophyta</taxon>
        <taxon>Tracheophyta</taxon>
        <taxon>Spermatophyta</taxon>
        <taxon>Magnoliopsida</taxon>
        <taxon>Liliopsida</taxon>
        <taxon>Poales</taxon>
        <taxon>Poaceae</taxon>
        <taxon>BOP clade</taxon>
        <taxon>Pooideae</taxon>
        <taxon>Triticodae</taxon>
        <taxon>Triticeae</taxon>
        <taxon>Triticinae</taxon>
        <taxon>Aegilops</taxon>
    </lineage>
</organism>
<dbReference type="AlphaFoldDB" id="M8B3A9"/>
<feature type="compositionally biased region" description="Basic and acidic residues" evidence="1">
    <location>
        <begin position="15"/>
        <end position="27"/>
    </location>
</feature>